<sequence length="204" mass="22472">MGITRGWCRHELSKSGGSKRGNMLHLRPNRVRGRRKGGGGEGGSGKYTCWDHGAVAYAASIRLLELREGPGKLGGKRRELKPANVLLFWQCVPHEGKVQVRDAECRKCGKRGCTEAVCRQIARASGRAEERISAEDANGVAFTAWGNDRDVRKGVWIVDSGSTQHVTAERSHFTSYKELVRDEKIVRICAESLIAVGIGEMELK</sequence>
<dbReference type="Proteomes" id="UP000054558">
    <property type="component" value="Unassembled WGS sequence"/>
</dbReference>
<feature type="domain" description="Retrovirus-related Pol polyprotein from transposon TNT 1-94-like beta-barrel" evidence="1">
    <location>
        <begin position="156"/>
        <end position="204"/>
    </location>
</feature>
<evidence type="ECO:0000259" key="1">
    <source>
        <dbReference type="Pfam" id="PF22936"/>
    </source>
</evidence>
<evidence type="ECO:0000313" key="2">
    <source>
        <dbReference type="EMBL" id="GAQ93223.1"/>
    </source>
</evidence>
<dbReference type="AlphaFoldDB" id="A0A1Y1IRA6"/>
<organism evidence="2 3">
    <name type="scientific">Klebsormidium nitens</name>
    <name type="common">Green alga</name>
    <name type="synonym">Ulothrix nitens</name>
    <dbReference type="NCBI Taxonomy" id="105231"/>
    <lineage>
        <taxon>Eukaryota</taxon>
        <taxon>Viridiplantae</taxon>
        <taxon>Streptophyta</taxon>
        <taxon>Klebsormidiophyceae</taxon>
        <taxon>Klebsormidiales</taxon>
        <taxon>Klebsormidiaceae</taxon>
        <taxon>Klebsormidium</taxon>
    </lineage>
</organism>
<protein>
    <recommendedName>
        <fullName evidence="1">Retrovirus-related Pol polyprotein from transposon TNT 1-94-like beta-barrel domain-containing protein</fullName>
    </recommendedName>
</protein>
<dbReference type="EMBL" id="DF238320">
    <property type="protein sequence ID" value="GAQ93223.1"/>
    <property type="molecule type" value="Genomic_DNA"/>
</dbReference>
<dbReference type="InterPro" id="IPR054722">
    <property type="entry name" value="PolX-like_BBD"/>
</dbReference>
<reference evidence="2 3" key="1">
    <citation type="journal article" date="2014" name="Nat. Commun.">
        <title>Klebsormidium flaccidum genome reveals primary factors for plant terrestrial adaptation.</title>
        <authorList>
            <person name="Hori K."/>
            <person name="Maruyama F."/>
            <person name="Fujisawa T."/>
            <person name="Togashi T."/>
            <person name="Yamamoto N."/>
            <person name="Seo M."/>
            <person name="Sato S."/>
            <person name="Yamada T."/>
            <person name="Mori H."/>
            <person name="Tajima N."/>
            <person name="Moriyama T."/>
            <person name="Ikeuchi M."/>
            <person name="Watanabe M."/>
            <person name="Wada H."/>
            <person name="Kobayashi K."/>
            <person name="Saito M."/>
            <person name="Masuda T."/>
            <person name="Sasaki-Sekimoto Y."/>
            <person name="Mashiguchi K."/>
            <person name="Awai K."/>
            <person name="Shimojima M."/>
            <person name="Masuda S."/>
            <person name="Iwai M."/>
            <person name="Nobusawa T."/>
            <person name="Narise T."/>
            <person name="Kondo S."/>
            <person name="Saito H."/>
            <person name="Sato R."/>
            <person name="Murakawa M."/>
            <person name="Ihara Y."/>
            <person name="Oshima-Yamada Y."/>
            <person name="Ohtaka K."/>
            <person name="Satoh M."/>
            <person name="Sonobe K."/>
            <person name="Ishii M."/>
            <person name="Ohtani R."/>
            <person name="Kanamori-Sato M."/>
            <person name="Honoki R."/>
            <person name="Miyazaki D."/>
            <person name="Mochizuki H."/>
            <person name="Umetsu J."/>
            <person name="Higashi K."/>
            <person name="Shibata D."/>
            <person name="Kamiya Y."/>
            <person name="Sato N."/>
            <person name="Nakamura Y."/>
            <person name="Tabata S."/>
            <person name="Ida S."/>
            <person name="Kurokawa K."/>
            <person name="Ohta H."/>
        </authorList>
    </citation>
    <scope>NUCLEOTIDE SEQUENCE [LARGE SCALE GENOMIC DNA]</scope>
    <source>
        <strain evidence="2 3">NIES-2285</strain>
    </source>
</reference>
<accession>A0A1Y1IRA6</accession>
<proteinExistence type="predicted"/>
<gene>
    <name evidence="2" type="ORF">KFL_013710010</name>
</gene>
<evidence type="ECO:0000313" key="3">
    <source>
        <dbReference type="Proteomes" id="UP000054558"/>
    </source>
</evidence>
<name>A0A1Y1IRA6_KLENI</name>
<keyword evidence="3" id="KW-1185">Reference proteome</keyword>
<dbReference type="OrthoDB" id="1751284at2759"/>
<dbReference type="Pfam" id="PF22936">
    <property type="entry name" value="Pol_BBD"/>
    <property type="match status" value="1"/>
</dbReference>